<comment type="caution">
    <text evidence="3">The sequence shown here is derived from an EMBL/GenBank/DDBJ whole genome shotgun (WGS) entry which is preliminary data.</text>
</comment>
<accession>A0A419V5V5</accession>
<feature type="region of interest" description="Disordered" evidence="1">
    <location>
        <begin position="20"/>
        <end position="41"/>
    </location>
</feature>
<gene>
    <name evidence="3" type="ORF">ATL39_0995</name>
</gene>
<dbReference type="RefSeq" id="WP_256497910.1">
    <property type="nucleotide sequence ID" value="NZ_RAPK01000007.1"/>
</dbReference>
<proteinExistence type="predicted"/>
<name>A0A419V5V5_9BACL</name>
<feature type="signal peptide" evidence="2">
    <location>
        <begin position="1"/>
        <end position="21"/>
    </location>
</feature>
<evidence type="ECO:0000256" key="1">
    <source>
        <dbReference type="SAM" id="MobiDB-lite"/>
    </source>
</evidence>
<evidence type="ECO:0000313" key="3">
    <source>
        <dbReference type="EMBL" id="RKD75296.1"/>
    </source>
</evidence>
<keyword evidence="4" id="KW-1185">Reference proteome</keyword>
<dbReference type="Proteomes" id="UP000285120">
    <property type="component" value="Unassembled WGS sequence"/>
</dbReference>
<dbReference type="EMBL" id="RAPK01000007">
    <property type="protein sequence ID" value="RKD75296.1"/>
    <property type="molecule type" value="Genomic_DNA"/>
</dbReference>
<keyword evidence="2" id="KW-0732">Signal</keyword>
<dbReference type="PROSITE" id="PS51257">
    <property type="entry name" value="PROKAR_LIPOPROTEIN"/>
    <property type="match status" value="1"/>
</dbReference>
<feature type="chain" id="PRO_5019257153" evidence="2">
    <location>
        <begin position="22"/>
        <end position="41"/>
    </location>
</feature>
<organism evidence="3 4">
    <name type="scientific">Sinobaca qinghaiensis</name>
    <dbReference type="NCBI Taxonomy" id="342944"/>
    <lineage>
        <taxon>Bacteria</taxon>
        <taxon>Bacillati</taxon>
        <taxon>Bacillota</taxon>
        <taxon>Bacilli</taxon>
        <taxon>Bacillales</taxon>
        <taxon>Sporolactobacillaceae</taxon>
        <taxon>Sinobaca</taxon>
    </lineage>
</organism>
<reference evidence="3 4" key="1">
    <citation type="submission" date="2018-09" db="EMBL/GenBank/DDBJ databases">
        <title>Genomic Encyclopedia of Archaeal and Bacterial Type Strains, Phase II (KMG-II): from individual species to whole genera.</title>
        <authorList>
            <person name="Goeker M."/>
        </authorList>
    </citation>
    <scope>NUCLEOTIDE SEQUENCE [LARGE SCALE GENOMIC DNA]</scope>
    <source>
        <strain evidence="3 4">DSM 17008</strain>
    </source>
</reference>
<feature type="compositionally biased region" description="Acidic residues" evidence="1">
    <location>
        <begin position="22"/>
        <end position="41"/>
    </location>
</feature>
<sequence length="41" mass="4347">MRRTGLMALAFSLLLATAACGGEEEAPEDTPPENPDVDEEV</sequence>
<dbReference type="AlphaFoldDB" id="A0A419V5V5"/>
<evidence type="ECO:0000256" key="2">
    <source>
        <dbReference type="SAM" id="SignalP"/>
    </source>
</evidence>
<protein>
    <submittedName>
        <fullName evidence="3">Uncharacterized protein</fullName>
    </submittedName>
</protein>
<evidence type="ECO:0000313" key="4">
    <source>
        <dbReference type="Proteomes" id="UP000285120"/>
    </source>
</evidence>